<accession>A0AA42BSQ5</accession>
<name>A0AA42BSQ5_9MICO</name>
<feature type="region of interest" description="Disordered" evidence="2">
    <location>
        <begin position="32"/>
        <end position="53"/>
    </location>
</feature>
<keyword evidence="1" id="KW-0732">Signal</keyword>
<dbReference type="InterPro" id="IPR016047">
    <property type="entry name" value="M23ase_b-sheet_dom"/>
</dbReference>
<dbReference type="PANTHER" id="PTHR21666:SF289">
    <property type="entry name" value="L-ALA--D-GLU ENDOPEPTIDASE"/>
    <property type="match status" value="1"/>
</dbReference>
<evidence type="ECO:0000256" key="1">
    <source>
        <dbReference type="ARBA" id="ARBA00022729"/>
    </source>
</evidence>
<dbReference type="CDD" id="cd12797">
    <property type="entry name" value="M23_peptidase"/>
    <property type="match status" value="1"/>
</dbReference>
<dbReference type="SUPFAM" id="SSF51261">
    <property type="entry name" value="Duplicated hybrid motif"/>
    <property type="match status" value="1"/>
</dbReference>
<dbReference type="EMBL" id="JANLCK010000001">
    <property type="protein sequence ID" value="MCS5724431.1"/>
    <property type="molecule type" value="Genomic_DNA"/>
</dbReference>
<dbReference type="Gene3D" id="2.70.70.10">
    <property type="entry name" value="Glucose Permease (Domain IIA)"/>
    <property type="match status" value="1"/>
</dbReference>
<dbReference type="Proteomes" id="UP001165587">
    <property type="component" value="Unassembled WGS sequence"/>
</dbReference>
<comment type="caution">
    <text evidence="4">The sequence shown here is derived from an EMBL/GenBank/DDBJ whole genome shotgun (WGS) entry which is preliminary data.</text>
</comment>
<evidence type="ECO:0000313" key="5">
    <source>
        <dbReference type="Proteomes" id="UP001165587"/>
    </source>
</evidence>
<dbReference type="AlphaFoldDB" id="A0AA42BSQ5"/>
<gene>
    <name evidence="4" type="ORF">N1028_00830</name>
</gene>
<dbReference type="RefSeq" id="WP_259524850.1">
    <property type="nucleotide sequence ID" value="NZ_JANLCK010000001.1"/>
</dbReference>
<keyword evidence="5" id="KW-1185">Reference proteome</keyword>
<evidence type="ECO:0000259" key="3">
    <source>
        <dbReference type="Pfam" id="PF01551"/>
    </source>
</evidence>
<dbReference type="PANTHER" id="PTHR21666">
    <property type="entry name" value="PEPTIDASE-RELATED"/>
    <property type="match status" value="1"/>
</dbReference>
<dbReference type="Pfam" id="PF01551">
    <property type="entry name" value="Peptidase_M23"/>
    <property type="match status" value="1"/>
</dbReference>
<dbReference type="InterPro" id="IPR011055">
    <property type="entry name" value="Dup_hybrid_motif"/>
</dbReference>
<sequence>MNFFAGVIALLAATIVLSVSPPLPGALVGTVGAAGSAHSPAPERGNGEAPEGAGTWLWPIEPRPPVAAEFRAPATRYGAGHRGLDLEAGPGVQIRAPADGVIAFAGVVVDRPVVSVEHAGGVRSTFEPAQSLVAAGGLVARGQPLAVVAVGGHCADGCLHLGARLNGGYVNPRLFLSGVPRAVLLPLAQDGPQAGPMVRERRGESVRRGGARRDKRLGAVLW</sequence>
<evidence type="ECO:0000256" key="2">
    <source>
        <dbReference type="SAM" id="MobiDB-lite"/>
    </source>
</evidence>
<evidence type="ECO:0000313" key="4">
    <source>
        <dbReference type="EMBL" id="MCS5724431.1"/>
    </source>
</evidence>
<organism evidence="4 5">
    <name type="scientific">Herbiconiux oxytropis</name>
    <dbReference type="NCBI Taxonomy" id="2970915"/>
    <lineage>
        <taxon>Bacteria</taxon>
        <taxon>Bacillati</taxon>
        <taxon>Actinomycetota</taxon>
        <taxon>Actinomycetes</taxon>
        <taxon>Micrococcales</taxon>
        <taxon>Microbacteriaceae</taxon>
        <taxon>Herbiconiux</taxon>
    </lineage>
</organism>
<protein>
    <submittedName>
        <fullName evidence="4">M23 family metallopeptidase</fullName>
    </submittedName>
</protein>
<proteinExistence type="predicted"/>
<dbReference type="GO" id="GO:0004222">
    <property type="term" value="F:metalloendopeptidase activity"/>
    <property type="evidence" value="ECO:0007669"/>
    <property type="project" value="TreeGrafter"/>
</dbReference>
<dbReference type="InterPro" id="IPR050570">
    <property type="entry name" value="Cell_wall_metabolism_enzyme"/>
</dbReference>
<feature type="domain" description="M23ase beta-sheet core" evidence="3">
    <location>
        <begin position="80"/>
        <end position="172"/>
    </location>
</feature>
<reference evidence="4" key="1">
    <citation type="submission" date="2022-08" db="EMBL/GenBank/DDBJ databases">
        <authorList>
            <person name="Deng Y."/>
            <person name="Han X.-F."/>
            <person name="Zhang Y.-Q."/>
        </authorList>
    </citation>
    <scope>NUCLEOTIDE SEQUENCE</scope>
    <source>
        <strain evidence="4">CPCC 203407</strain>
    </source>
</reference>